<name>A0AAV6V5K8_9ARAC</name>
<comment type="caution">
    <text evidence="1">The sequence shown here is derived from an EMBL/GenBank/DDBJ whole genome shotgun (WGS) entry which is preliminary data.</text>
</comment>
<protein>
    <submittedName>
        <fullName evidence="1">Uncharacterized protein</fullName>
    </submittedName>
</protein>
<organism evidence="1 2">
    <name type="scientific">Oedothorax gibbosus</name>
    <dbReference type="NCBI Taxonomy" id="931172"/>
    <lineage>
        <taxon>Eukaryota</taxon>
        <taxon>Metazoa</taxon>
        <taxon>Ecdysozoa</taxon>
        <taxon>Arthropoda</taxon>
        <taxon>Chelicerata</taxon>
        <taxon>Arachnida</taxon>
        <taxon>Araneae</taxon>
        <taxon>Araneomorphae</taxon>
        <taxon>Entelegynae</taxon>
        <taxon>Araneoidea</taxon>
        <taxon>Linyphiidae</taxon>
        <taxon>Erigoninae</taxon>
        <taxon>Oedothorax</taxon>
    </lineage>
</organism>
<reference evidence="1 2" key="1">
    <citation type="journal article" date="2022" name="Nat. Ecol. Evol.">
        <title>A masculinizing supergene underlies an exaggerated male reproductive morph in a spider.</title>
        <authorList>
            <person name="Hendrickx F."/>
            <person name="De Corte Z."/>
            <person name="Sonet G."/>
            <person name="Van Belleghem S.M."/>
            <person name="Kostlbacher S."/>
            <person name="Vangestel C."/>
        </authorList>
    </citation>
    <scope>NUCLEOTIDE SEQUENCE [LARGE SCALE GENOMIC DNA]</scope>
    <source>
        <strain evidence="1">W744_W776</strain>
    </source>
</reference>
<dbReference type="Proteomes" id="UP000827092">
    <property type="component" value="Unassembled WGS sequence"/>
</dbReference>
<keyword evidence="2" id="KW-1185">Reference proteome</keyword>
<dbReference type="AlphaFoldDB" id="A0AAV6V5K8"/>
<proteinExistence type="predicted"/>
<sequence>MVMLLMDMNRFPGLVQYNGFGYRPKSPMRPPYIWRIFDGFCHEGERCHIRHVMTSLGNLASVVLASSIQKAPLIIKALSALQPEIRHFTFLKEKDCSTLAPNRIRLMFFFLSYLGKLF</sequence>
<evidence type="ECO:0000313" key="1">
    <source>
        <dbReference type="EMBL" id="KAG8191907.1"/>
    </source>
</evidence>
<dbReference type="EMBL" id="JAFNEN010000150">
    <property type="protein sequence ID" value="KAG8191907.1"/>
    <property type="molecule type" value="Genomic_DNA"/>
</dbReference>
<gene>
    <name evidence="1" type="ORF">JTE90_019841</name>
</gene>
<accession>A0AAV6V5K8</accession>
<evidence type="ECO:0000313" key="2">
    <source>
        <dbReference type="Proteomes" id="UP000827092"/>
    </source>
</evidence>